<dbReference type="PANTHER" id="PTHR43280:SF32">
    <property type="entry name" value="TRANSCRIPTIONAL REGULATORY PROTEIN"/>
    <property type="match status" value="1"/>
</dbReference>
<accession>A0A2S5A9W9</accession>
<keyword evidence="1" id="KW-0805">Transcription regulation</keyword>
<keyword evidence="3" id="KW-0804">Transcription</keyword>
<evidence type="ECO:0000256" key="2">
    <source>
        <dbReference type="ARBA" id="ARBA00023125"/>
    </source>
</evidence>
<gene>
    <name evidence="5" type="ORF">C3K47_02455</name>
</gene>
<reference evidence="5 6" key="1">
    <citation type="submission" date="2018-01" db="EMBL/GenBank/DDBJ databases">
        <authorList>
            <person name="Gaut B.S."/>
            <person name="Morton B.R."/>
            <person name="Clegg M.T."/>
            <person name="Duvall M.R."/>
        </authorList>
    </citation>
    <scope>NUCLEOTIDE SEQUENCE [LARGE SCALE GENOMIC DNA]</scope>
    <source>
        <strain evidence="5 6">HR-AV</strain>
    </source>
</reference>
<dbReference type="Pfam" id="PF02311">
    <property type="entry name" value="AraC_binding"/>
    <property type="match status" value="1"/>
</dbReference>
<dbReference type="InterPro" id="IPR009057">
    <property type="entry name" value="Homeodomain-like_sf"/>
</dbReference>
<name>A0A2S5A9W9_9SPHI</name>
<feature type="domain" description="HTH araC/xylS-type" evidence="4">
    <location>
        <begin position="182"/>
        <end position="286"/>
    </location>
</feature>
<dbReference type="InterPro" id="IPR018060">
    <property type="entry name" value="HTH_AraC"/>
</dbReference>
<dbReference type="Gene3D" id="1.10.10.60">
    <property type="entry name" value="Homeodomain-like"/>
    <property type="match status" value="1"/>
</dbReference>
<comment type="caution">
    <text evidence="5">The sequence shown here is derived from an EMBL/GenBank/DDBJ whole genome shotgun (WGS) entry which is preliminary data.</text>
</comment>
<dbReference type="GO" id="GO:0043565">
    <property type="term" value="F:sequence-specific DNA binding"/>
    <property type="evidence" value="ECO:0007669"/>
    <property type="project" value="InterPro"/>
</dbReference>
<dbReference type="SMART" id="SM00342">
    <property type="entry name" value="HTH_ARAC"/>
    <property type="match status" value="1"/>
</dbReference>
<dbReference type="Pfam" id="PF12833">
    <property type="entry name" value="HTH_18"/>
    <property type="match status" value="1"/>
</dbReference>
<evidence type="ECO:0000313" key="5">
    <source>
        <dbReference type="EMBL" id="POY39378.1"/>
    </source>
</evidence>
<dbReference type="GO" id="GO:0003700">
    <property type="term" value="F:DNA-binding transcription factor activity"/>
    <property type="evidence" value="ECO:0007669"/>
    <property type="project" value="InterPro"/>
</dbReference>
<dbReference type="RefSeq" id="WP_103787481.1">
    <property type="nucleotide sequence ID" value="NZ_PQVF01000001.1"/>
</dbReference>
<evidence type="ECO:0000259" key="4">
    <source>
        <dbReference type="PROSITE" id="PS01124"/>
    </source>
</evidence>
<dbReference type="EMBL" id="PQVF01000001">
    <property type="protein sequence ID" value="POY39378.1"/>
    <property type="molecule type" value="Genomic_DNA"/>
</dbReference>
<dbReference type="PROSITE" id="PS01124">
    <property type="entry name" value="HTH_ARAC_FAMILY_2"/>
    <property type="match status" value="1"/>
</dbReference>
<dbReference type="SUPFAM" id="SSF46689">
    <property type="entry name" value="Homeodomain-like"/>
    <property type="match status" value="1"/>
</dbReference>
<dbReference type="InterPro" id="IPR003313">
    <property type="entry name" value="AraC-bd"/>
</dbReference>
<protein>
    <submittedName>
        <fullName evidence="5">AraC family transcriptional regulator</fullName>
    </submittedName>
</protein>
<organism evidence="5 6">
    <name type="scientific">Solitalea longa</name>
    <dbReference type="NCBI Taxonomy" id="2079460"/>
    <lineage>
        <taxon>Bacteria</taxon>
        <taxon>Pseudomonadati</taxon>
        <taxon>Bacteroidota</taxon>
        <taxon>Sphingobacteriia</taxon>
        <taxon>Sphingobacteriales</taxon>
        <taxon>Sphingobacteriaceae</taxon>
        <taxon>Solitalea</taxon>
    </lineage>
</organism>
<keyword evidence="6" id="KW-1185">Reference proteome</keyword>
<keyword evidence="2" id="KW-0238">DNA-binding</keyword>
<dbReference type="OrthoDB" id="2585681at2"/>
<evidence type="ECO:0000256" key="3">
    <source>
        <dbReference type="ARBA" id="ARBA00023163"/>
    </source>
</evidence>
<proteinExistence type="predicted"/>
<dbReference type="SUPFAM" id="SSF51215">
    <property type="entry name" value="Regulatory protein AraC"/>
    <property type="match status" value="1"/>
</dbReference>
<evidence type="ECO:0000256" key="1">
    <source>
        <dbReference type="ARBA" id="ARBA00023015"/>
    </source>
</evidence>
<dbReference type="InterPro" id="IPR037923">
    <property type="entry name" value="HTH-like"/>
</dbReference>
<evidence type="ECO:0000313" key="6">
    <source>
        <dbReference type="Proteomes" id="UP000236893"/>
    </source>
</evidence>
<dbReference type="AlphaFoldDB" id="A0A2S5A9W9"/>
<dbReference type="PANTHER" id="PTHR43280">
    <property type="entry name" value="ARAC-FAMILY TRANSCRIPTIONAL REGULATOR"/>
    <property type="match status" value="1"/>
</dbReference>
<sequence length="293" mass="33773">MQEIKGLLEQIKQHDKLAIRVSSNSNNYLPADVMKMLTQPHRKANYFFVFVESGSVTHKVDLKDLTITSGQLFFVLPNQIHSVPEQKKDDIECFKMSFDQNCLSLLPKHFLFLLNPLNSQIISFNSDSRQRVQLLFEILNKILHADNDQKDSEIILAHLNALMTEFNNAYFKNVVKEKSETNKLSKYIEFQIAVETHFTEQHSVQTIADHLSITTNNLYNIVKEFSGVSPKEFITNRLMLEAQRKLFYSDTSVKELAYELGFSDPDYFSKLFKKTTGKSVTQFVGSIQDLLSN</sequence>
<dbReference type="Proteomes" id="UP000236893">
    <property type="component" value="Unassembled WGS sequence"/>
</dbReference>